<dbReference type="InterPro" id="IPR016314">
    <property type="entry name" value="Cdc6/18"/>
</dbReference>
<keyword evidence="13" id="KW-0131">Cell cycle</keyword>
<dbReference type="InterPro" id="IPR003959">
    <property type="entry name" value="ATPase_AAA_core"/>
</dbReference>
<dbReference type="PIRSF" id="PIRSF001767">
    <property type="entry name" value="Cdc6"/>
    <property type="match status" value="1"/>
</dbReference>
<dbReference type="InterPro" id="IPR015163">
    <property type="entry name" value="Cdc6_C"/>
</dbReference>
<dbReference type="CDD" id="cd08768">
    <property type="entry name" value="Cdc6_C"/>
    <property type="match status" value="1"/>
</dbReference>
<dbReference type="KEGG" id="tad:TRIADDRAFT_28013"/>
<dbReference type="InParanoid" id="B3S114"/>
<dbReference type="PANTHER" id="PTHR10763">
    <property type="entry name" value="CELL DIVISION CONTROL PROTEIN 6-RELATED"/>
    <property type="match status" value="1"/>
</dbReference>
<dbReference type="InterPro" id="IPR036390">
    <property type="entry name" value="WH_DNA-bd_sf"/>
</dbReference>
<dbReference type="GO" id="GO:0003688">
    <property type="term" value="F:DNA replication origin binding"/>
    <property type="evidence" value="ECO:0000318"/>
    <property type="project" value="GO_Central"/>
</dbReference>
<dbReference type="GO" id="GO:0046872">
    <property type="term" value="F:metal ion binding"/>
    <property type="evidence" value="ECO:0007669"/>
    <property type="project" value="UniProtKB-KW"/>
</dbReference>
<dbReference type="GO" id="GO:0006270">
    <property type="term" value="P:DNA replication initiation"/>
    <property type="evidence" value="ECO:0000318"/>
    <property type="project" value="GO_Central"/>
</dbReference>
<dbReference type="GO" id="GO:0005524">
    <property type="term" value="F:ATP binding"/>
    <property type="evidence" value="ECO:0007669"/>
    <property type="project" value="UniProtKB-KW"/>
</dbReference>
<evidence type="ECO:0000256" key="5">
    <source>
        <dbReference type="ARBA" id="ARBA00022618"/>
    </source>
</evidence>
<dbReference type="Pfam" id="PF22606">
    <property type="entry name" value="Cdc6-ORC-like_ATPase_lid"/>
    <property type="match status" value="1"/>
</dbReference>
<dbReference type="RefSeq" id="XP_002114397.1">
    <property type="nucleotide sequence ID" value="XM_002114361.1"/>
</dbReference>
<comment type="subcellular location">
    <subcellularLocation>
        <location evidence="1">Nucleus</location>
    </subcellularLocation>
</comment>
<accession>B3S114</accession>
<dbReference type="FunFam" id="1.10.8.60:FF:000062">
    <property type="entry name" value="Origin recognition complex subunit 1"/>
    <property type="match status" value="1"/>
</dbReference>
<evidence type="ECO:0000256" key="3">
    <source>
        <dbReference type="ARBA" id="ARBA00008398"/>
    </source>
</evidence>
<comment type="similarity">
    <text evidence="2">Belongs to the CDC6/cdc18 family.</text>
</comment>
<dbReference type="Gene3D" id="3.40.50.300">
    <property type="entry name" value="P-loop containing nucleotide triphosphate hydrolases"/>
    <property type="match status" value="1"/>
</dbReference>
<evidence type="ECO:0000256" key="13">
    <source>
        <dbReference type="ARBA" id="ARBA00023306"/>
    </source>
</evidence>
<dbReference type="SUPFAM" id="SSF46785">
    <property type="entry name" value="Winged helix' DNA-binding domain"/>
    <property type="match status" value="1"/>
</dbReference>
<evidence type="ECO:0000256" key="8">
    <source>
        <dbReference type="ARBA" id="ARBA00022741"/>
    </source>
</evidence>
<keyword evidence="5" id="KW-0132">Cell division</keyword>
<dbReference type="GO" id="GO:0005664">
    <property type="term" value="C:nuclear origin of replication recognition complex"/>
    <property type="evidence" value="ECO:0000318"/>
    <property type="project" value="GO_Central"/>
</dbReference>
<dbReference type="PANTHER" id="PTHR10763:SF23">
    <property type="entry name" value="ORIGIN RECOGNITION COMPLEX SUBUNIT 1"/>
    <property type="match status" value="1"/>
</dbReference>
<feature type="domain" description="Cdc6 C-terminal" evidence="15">
    <location>
        <begin position="288"/>
        <end position="367"/>
    </location>
</feature>
<keyword evidence="7" id="KW-0479">Metal-binding</keyword>
<sequence>LKISEVVGPLPCREEEYANIYDFISSKLLDKCGGCMYISGVPGTGKTATIYSVVQELRQAVQTKQIPKFKFIEINGMRLTEPSQAYVEILKQLTGEKAAAERSASILNTYFNSNQKYATIVLVDELDLLWTRKQHVMYNLFDWPNARYSRLIVLAVANTMDLPERTMINRVSSRLGLTRLTFQPYSFNQLERIIRARLANLEEIFSPDAIQFVARKVAAVSGDVRRTLDICRRAVEIVNQQLDKGQDLDNSSDAKVEMKHVATAISEMFSSPKIAAIRNASVHEQLFLRAVIVSFRLSGVEETVFKEVYEQYVSICRTEGIMVCSPSEVLKLCQRLGSCKLLLVEPGCAQLAKIRLNVSQDDVSYAVQSAMQS</sequence>
<dbReference type="InterPro" id="IPR054425">
    <property type="entry name" value="Cdc6_ORC1-like_ATPase_lid"/>
</dbReference>
<dbReference type="AlphaFoldDB" id="B3S114"/>
<dbReference type="Pfam" id="PF09079">
    <property type="entry name" value="WHD_Cdc6"/>
    <property type="match status" value="1"/>
</dbReference>
<dbReference type="InterPro" id="IPR027417">
    <property type="entry name" value="P-loop_NTPase"/>
</dbReference>
<keyword evidence="10" id="KW-0460">Magnesium</keyword>
<evidence type="ECO:0000259" key="15">
    <source>
        <dbReference type="SMART" id="SM01074"/>
    </source>
</evidence>
<dbReference type="OrthoDB" id="1926878at2759"/>
<gene>
    <name evidence="16" type="ORF">TRIADDRAFT_28013</name>
</gene>
<keyword evidence="12" id="KW-0539">Nucleus</keyword>
<dbReference type="SMART" id="SM00382">
    <property type="entry name" value="AAA"/>
    <property type="match status" value="1"/>
</dbReference>
<evidence type="ECO:0000313" key="16">
    <source>
        <dbReference type="EMBL" id="EDV23487.1"/>
    </source>
</evidence>
<keyword evidence="17" id="KW-1185">Reference proteome</keyword>
<evidence type="ECO:0000259" key="14">
    <source>
        <dbReference type="SMART" id="SM00382"/>
    </source>
</evidence>
<dbReference type="Gene3D" id="1.10.8.60">
    <property type="match status" value="1"/>
</dbReference>
<evidence type="ECO:0000256" key="10">
    <source>
        <dbReference type="ARBA" id="ARBA00022842"/>
    </source>
</evidence>
<feature type="domain" description="AAA+ ATPase" evidence="14">
    <location>
        <begin position="32"/>
        <end position="181"/>
    </location>
</feature>
<keyword evidence="9" id="KW-0067">ATP-binding</keyword>
<dbReference type="eggNOG" id="KOG1514">
    <property type="taxonomic scope" value="Eukaryota"/>
</dbReference>
<dbReference type="GeneID" id="6755281"/>
<dbReference type="Gene3D" id="1.10.10.10">
    <property type="entry name" value="Winged helix-like DNA-binding domain superfamily/Winged helix DNA-binding domain"/>
    <property type="match status" value="1"/>
</dbReference>
<evidence type="ECO:0000256" key="9">
    <source>
        <dbReference type="ARBA" id="ARBA00022840"/>
    </source>
</evidence>
<evidence type="ECO:0000256" key="7">
    <source>
        <dbReference type="ARBA" id="ARBA00022723"/>
    </source>
</evidence>
<evidence type="ECO:0000256" key="2">
    <source>
        <dbReference type="ARBA" id="ARBA00006184"/>
    </source>
</evidence>
<dbReference type="OMA" id="QPIINGE"/>
<dbReference type="FunFam" id="3.40.50.300:FF:000199">
    <property type="entry name" value="Origin recognition complex subunit 1"/>
    <property type="match status" value="1"/>
</dbReference>
<dbReference type="InterPro" id="IPR050311">
    <property type="entry name" value="ORC1/CDC6"/>
</dbReference>
<dbReference type="EMBL" id="DS985247">
    <property type="protein sequence ID" value="EDV23487.1"/>
    <property type="molecule type" value="Genomic_DNA"/>
</dbReference>
<evidence type="ECO:0000256" key="1">
    <source>
        <dbReference type="ARBA" id="ARBA00004123"/>
    </source>
</evidence>
<dbReference type="GO" id="GO:0016887">
    <property type="term" value="F:ATP hydrolysis activity"/>
    <property type="evidence" value="ECO:0007669"/>
    <property type="project" value="InterPro"/>
</dbReference>
<reference evidence="16 17" key="1">
    <citation type="journal article" date="2008" name="Nature">
        <title>The Trichoplax genome and the nature of placozoans.</title>
        <authorList>
            <person name="Srivastava M."/>
            <person name="Begovic E."/>
            <person name="Chapman J."/>
            <person name="Putnam N.H."/>
            <person name="Hellsten U."/>
            <person name="Kawashima T."/>
            <person name="Kuo A."/>
            <person name="Mitros T."/>
            <person name="Salamov A."/>
            <person name="Carpenter M.L."/>
            <person name="Signorovitch A.Y."/>
            <person name="Moreno M.A."/>
            <person name="Kamm K."/>
            <person name="Grimwood J."/>
            <person name="Schmutz J."/>
            <person name="Shapiro H."/>
            <person name="Grigoriev I.V."/>
            <person name="Buss L.W."/>
            <person name="Schierwater B."/>
            <person name="Dellaporta S.L."/>
            <person name="Rokhsar D.S."/>
        </authorList>
    </citation>
    <scope>NUCLEOTIDE SEQUENCE [LARGE SCALE GENOMIC DNA]</scope>
    <source>
        <strain evidence="16 17">Grell-BS-1999</strain>
    </source>
</reference>
<dbReference type="GO" id="GO:0033314">
    <property type="term" value="P:mitotic DNA replication checkpoint signaling"/>
    <property type="evidence" value="ECO:0000318"/>
    <property type="project" value="GO_Central"/>
</dbReference>
<dbReference type="Pfam" id="PF00004">
    <property type="entry name" value="AAA"/>
    <property type="match status" value="1"/>
</dbReference>
<dbReference type="CTD" id="6755281"/>
<dbReference type="InterPro" id="IPR003593">
    <property type="entry name" value="AAA+_ATPase"/>
</dbReference>
<dbReference type="SMART" id="SM01074">
    <property type="entry name" value="Cdc6_C"/>
    <property type="match status" value="1"/>
</dbReference>
<organism evidence="16 17">
    <name type="scientific">Trichoplax adhaerens</name>
    <name type="common">Trichoplax reptans</name>
    <dbReference type="NCBI Taxonomy" id="10228"/>
    <lineage>
        <taxon>Eukaryota</taxon>
        <taxon>Metazoa</taxon>
        <taxon>Placozoa</taxon>
        <taxon>Uniplacotomia</taxon>
        <taxon>Trichoplacea</taxon>
        <taxon>Trichoplacidae</taxon>
        <taxon>Trichoplax</taxon>
    </lineage>
</organism>
<feature type="non-terminal residue" evidence="16">
    <location>
        <position position="1"/>
    </location>
</feature>
<keyword evidence="8" id="KW-0547">Nucleotide-binding</keyword>
<dbReference type="PhylomeDB" id="B3S114"/>
<name>B3S114_TRIAD</name>
<evidence type="ECO:0000256" key="12">
    <source>
        <dbReference type="ARBA" id="ARBA00023242"/>
    </source>
</evidence>
<dbReference type="Proteomes" id="UP000009022">
    <property type="component" value="Unassembled WGS sequence"/>
</dbReference>
<dbReference type="HOGENOM" id="CLU_012774_5_1_1"/>
<protein>
    <recommendedName>
        <fullName evidence="4">Origin recognition complex subunit 1</fullName>
    </recommendedName>
</protein>
<evidence type="ECO:0000256" key="4">
    <source>
        <dbReference type="ARBA" id="ARBA00019081"/>
    </source>
</evidence>
<comment type="similarity">
    <text evidence="3">Belongs to the ORC1 family.</text>
</comment>
<dbReference type="CDD" id="cd00009">
    <property type="entry name" value="AAA"/>
    <property type="match status" value="1"/>
</dbReference>
<dbReference type="SUPFAM" id="SSF52540">
    <property type="entry name" value="P-loop containing nucleoside triphosphate hydrolases"/>
    <property type="match status" value="1"/>
</dbReference>
<keyword evidence="11" id="KW-0238">DNA-binding</keyword>
<evidence type="ECO:0000313" key="17">
    <source>
        <dbReference type="Proteomes" id="UP000009022"/>
    </source>
</evidence>
<dbReference type="STRING" id="10228.B3S114"/>
<keyword evidence="6" id="KW-0235">DNA replication</keyword>
<evidence type="ECO:0000256" key="11">
    <source>
        <dbReference type="ARBA" id="ARBA00023125"/>
    </source>
</evidence>
<dbReference type="GO" id="GO:0051301">
    <property type="term" value="P:cell division"/>
    <property type="evidence" value="ECO:0007669"/>
    <property type="project" value="UniProtKB-KW"/>
</dbReference>
<evidence type="ECO:0000256" key="6">
    <source>
        <dbReference type="ARBA" id="ARBA00022705"/>
    </source>
</evidence>
<dbReference type="InterPro" id="IPR036388">
    <property type="entry name" value="WH-like_DNA-bd_sf"/>
</dbReference>
<proteinExistence type="inferred from homology"/>